<dbReference type="RefSeq" id="WP_006981588.1">
    <property type="nucleotide sequence ID" value="NZ_ABVL01000014.1"/>
</dbReference>
<evidence type="ECO:0000256" key="2">
    <source>
        <dbReference type="ARBA" id="ARBA00023125"/>
    </source>
</evidence>
<keyword evidence="1" id="KW-0805">Transcription regulation</keyword>
<keyword evidence="3" id="KW-0804">Transcription</keyword>
<comment type="caution">
    <text evidence="5">The sequence shown here is derived from an EMBL/GenBank/DDBJ whole genome shotgun (WGS) entry which is preliminary data.</text>
</comment>
<gene>
    <name evidence="5" type="ORF">CfE428DRAFT_4264</name>
</gene>
<dbReference type="InParanoid" id="B4D5S5"/>
<dbReference type="GO" id="GO:0003677">
    <property type="term" value="F:DNA binding"/>
    <property type="evidence" value="ECO:0007669"/>
    <property type="project" value="UniProtKB-KW"/>
</dbReference>
<keyword evidence="2" id="KW-0238">DNA-binding</keyword>
<keyword evidence="6" id="KW-1185">Reference proteome</keyword>
<dbReference type="STRING" id="497964.CfE428DRAFT_4264"/>
<protein>
    <recommendedName>
        <fullName evidence="4">Transcriptional regulator LacI/GalR-like sensor domain-containing protein</fullName>
    </recommendedName>
</protein>
<reference evidence="5 6" key="1">
    <citation type="journal article" date="2011" name="J. Bacteriol.">
        <title>Genome sequence of Chthoniobacter flavus Ellin428, an aerobic heterotrophic soil bacterium.</title>
        <authorList>
            <person name="Kant R."/>
            <person name="van Passel M.W."/>
            <person name="Palva A."/>
            <person name="Lucas S."/>
            <person name="Lapidus A."/>
            <person name="Glavina Del Rio T."/>
            <person name="Dalin E."/>
            <person name="Tice H."/>
            <person name="Bruce D."/>
            <person name="Goodwin L."/>
            <person name="Pitluck S."/>
            <person name="Larimer F.W."/>
            <person name="Land M.L."/>
            <person name="Hauser L."/>
            <person name="Sangwan P."/>
            <person name="de Vos W.M."/>
            <person name="Janssen P.H."/>
            <person name="Smidt H."/>
        </authorList>
    </citation>
    <scope>NUCLEOTIDE SEQUENCE [LARGE SCALE GENOMIC DNA]</scope>
    <source>
        <strain evidence="5 6">Ellin428</strain>
    </source>
</reference>
<feature type="domain" description="Transcriptional regulator LacI/GalR-like sensor" evidence="4">
    <location>
        <begin position="9"/>
        <end position="165"/>
    </location>
</feature>
<name>B4D5S5_9BACT</name>
<sequence length="170" mass="19569">MTVGIQQAVAQLIARGYQRIGLAITQWVDARAQHAYSGAMLQVQQSMPRPQRVPLLLFPHNDLRRGADVFRKWIRRHRPDALISFDTHVPDWLRQLELRIPEDIGLVVHDWAESMRDFAGIFQRRDHIAVAAVDLVATQLLHHERGVPEVPRQILIPPAWIEGPSIRPQR</sequence>
<evidence type="ECO:0000259" key="4">
    <source>
        <dbReference type="Pfam" id="PF13377"/>
    </source>
</evidence>
<organism evidence="5 6">
    <name type="scientific">Chthoniobacter flavus Ellin428</name>
    <dbReference type="NCBI Taxonomy" id="497964"/>
    <lineage>
        <taxon>Bacteria</taxon>
        <taxon>Pseudomonadati</taxon>
        <taxon>Verrucomicrobiota</taxon>
        <taxon>Spartobacteria</taxon>
        <taxon>Chthoniobacterales</taxon>
        <taxon>Chthoniobacteraceae</taxon>
        <taxon>Chthoniobacter</taxon>
    </lineage>
</organism>
<dbReference type="Proteomes" id="UP000005824">
    <property type="component" value="Unassembled WGS sequence"/>
</dbReference>
<dbReference type="InterPro" id="IPR028082">
    <property type="entry name" value="Peripla_BP_I"/>
</dbReference>
<dbReference type="EMBL" id="ABVL01000014">
    <property type="protein sequence ID" value="EDY18128.1"/>
    <property type="molecule type" value="Genomic_DNA"/>
</dbReference>
<evidence type="ECO:0000256" key="1">
    <source>
        <dbReference type="ARBA" id="ARBA00023015"/>
    </source>
</evidence>
<dbReference type="Gene3D" id="3.40.50.2300">
    <property type="match status" value="1"/>
</dbReference>
<proteinExistence type="predicted"/>
<accession>B4D5S5</accession>
<dbReference type="SUPFAM" id="SSF53822">
    <property type="entry name" value="Periplasmic binding protein-like I"/>
    <property type="match status" value="1"/>
</dbReference>
<evidence type="ECO:0000313" key="5">
    <source>
        <dbReference type="EMBL" id="EDY18128.1"/>
    </source>
</evidence>
<dbReference type="eggNOG" id="COG1609">
    <property type="taxonomic scope" value="Bacteria"/>
</dbReference>
<dbReference type="AlphaFoldDB" id="B4D5S5"/>
<evidence type="ECO:0000256" key="3">
    <source>
        <dbReference type="ARBA" id="ARBA00023163"/>
    </source>
</evidence>
<dbReference type="Pfam" id="PF13377">
    <property type="entry name" value="Peripla_BP_3"/>
    <property type="match status" value="1"/>
</dbReference>
<evidence type="ECO:0000313" key="6">
    <source>
        <dbReference type="Proteomes" id="UP000005824"/>
    </source>
</evidence>
<dbReference type="InterPro" id="IPR046335">
    <property type="entry name" value="LacI/GalR-like_sensor"/>
</dbReference>